<protein>
    <recommendedName>
        <fullName evidence="2">Tectonic-1-3 N-terminal domain-containing protein</fullName>
    </recommendedName>
</protein>
<feature type="region of interest" description="Disordered" evidence="1">
    <location>
        <begin position="1"/>
        <end position="40"/>
    </location>
</feature>
<proteinExistence type="predicted"/>
<feature type="compositionally biased region" description="Pro residues" evidence="1">
    <location>
        <begin position="15"/>
        <end position="25"/>
    </location>
</feature>
<reference evidence="3" key="1">
    <citation type="submission" date="2025-08" db="UniProtKB">
        <authorList>
            <consortium name="Ensembl"/>
        </authorList>
    </citation>
    <scope>IDENTIFICATION</scope>
</reference>
<evidence type="ECO:0000259" key="2">
    <source>
        <dbReference type="Pfam" id="PF25752"/>
    </source>
</evidence>
<organism evidence="3 4">
    <name type="scientific">Eptatretus burgeri</name>
    <name type="common">Inshore hagfish</name>
    <dbReference type="NCBI Taxonomy" id="7764"/>
    <lineage>
        <taxon>Eukaryota</taxon>
        <taxon>Metazoa</taxon>
        <taxon>Chordata</taxon>
        <taxon>Craniata</taxon>
        <taxon>Vertebrata</taxon>
        <taxon>Cyclostomata</taxon>
        <taxon>Myxini</taxon>
        <taxon>Myxiniformes</taxon>
        <taxon>Myxinidae</taxon>
        <taxon>Eptatretinae</taxon>
        <taxon>Eptatretus</taxon>
    </lineage>
</organism>
<feature type="domain" description="Tectonic-1-3 N-terminal" evidence="2">
    <location>
        <begin position="40"/>
        <end position="73"/>
    </location>
</feature>
<dbReference type="Ensembl" id="ENSEBUT00000025032.1">
    <property type="protein sequence ID" value="ENSEBUP00000024456.1"/>
    <property type="gene ID" value="ENSEBUG00000015080.1"/>
</dbReference>
<keyword evidence="4" id="KW-1185">Reference proteome</keyword>
<reference evidence="3" key="2">
    <citation type="submission" date="2025-09" db="UniProtKB">
        <authorList>
            <consortium name="Ensembl"/>
        </authorList>
    </citation>
    <scope>IDENTIFICATION</scope>
</reference>
<dbReference type="GO" id="GO:0060271">
    <property type="term" value="P:cilium assembly"/>
    <property type="evidence" value="ECO:0007669"/>
    <property type="project" value="TreeGrafter"/>
</dbReference>
<sequence length="129" mass="14030">MFAAKAQPNHLSQSTPPPPPPPPHSPASLHIKTTRHNQTPRGPCTCDLHTNLCDIHCCCDPDCSSGDILVFSSFLHLNDTSTPPHAQLVPSTDCPHITLLNLFFPILIVEKPQVPLFSSLMLSYPTTSS</sequence>
<dbReference type="Proteomes" id="UP000694388">
    <property type="component" value="Unplaced"/>
</dbReference>
<evidence type="ECO:0000313" key="3">
    <source>
        <dbReference type="Ensembl" id="ENSEBUP00000024456.1"/>
    </source>
</evidence>
<dbReference type="Pfam" id="PF25752">
    <property type="entry name" value="DUF1619_N"/>
    <property type="match status" value="1"/>
</dbReference>
<accession>A0A8C4R518</accession>
<evidence type="ECO:0000313" key="4">
    <source>
        <dbReference type="Proteomes" id="UP000694388"/>
    </source>
</evidence>
<dbReference type="AlphaFoldDB" id="A0A8C4R518"/>
<dbReference type="InterPro" id="IPR040354">
    <property type="entry name" value="TCTN1-3"/>
</dbReference>
<name>A0A8C4R518_EPTBU</name>
<evidence type="ECO:0000256" key="1">
    <source>
        <dbReference type="SAM" id="MobiDB-lite"/>
    </source>
</evidence>
<dbReference type="InterPro" id="IPR057724">
    <property type="entry name" value="TCTN1-3_N"/>
</dbReference>
<dbReference type="PANTHER" id="PTHR14611:SF2">
    <property type="entry name" value="TECTONIC"/>
    <property type="match status" value="1"/>
</dbReference>
<dbReference type="PANTHER" id="PTHR14611">
    <property type="entry name" value="TECTONIC FAMILY MEMBER"/>
    <property type="match status" value="1"/>
</dbReference>